<keyword evidence="2" id="KW-1185">Reference proteome</keyword>
<organism evidence="1 2">
    <name type="scientific">Sporotomaculum syntrophicum</name>
    <dbReference type="NCBI Taxonomy" id="182264"/>
    <lineage>
        <taxon>Bacteria</taxon>
        <taxon>Bacillati</taxon>
        <taxon>Bacillota</taxon>
        <taxon>Clostridia</taxon>
        <taxon>Eubacteriales</taxon>
        <taxon>Desulfallaceae</taxon>
        <taxon>Sporotomaculum</taxon>
    </lineage>
</organism>
<proteinExistence type="predicted"/>
<dbReference type="EMBL" id="LSRS01000003">
    <property type="protein sequence ID" value="KAF1085637.1"/>
    <property type="molecule type" value="Genomic_DNA"/>
</dbReference>
<dbReference type="AlphaFoldDB" id="A0A9D2WQ91"/>
<protein>
    <submittedName>
        <fullName evidence="1">Uncharacterized protein</fullName>
    </submittedName>
</protein>
<name>A0A9D2WQ91_9FIRM</name>
<reference evidence="1" key="1">
    <citation type="submission" date="2016-02" db="EMBL/GenBank/DDBJ databases">
        <title>Draft Genome Sequence of Sporotomaculum syntrophicum Strain FB, a Syntrophic Benzoate Degrader.</title>
        <authorList>
            <person name="Nobu M.K."/>
            <person name="Narihiro T."/>
            <person name="Qiu Y.-L."/>
            <person name="Ohashi A."/>
            <person name="Liu W.-T."/>
            <person name="Yuji S."/>
        </authorList>
    </citation>
    <scope>NUCLEOTIDE SEQUENCE</scope>
    <source>
        <strain evidence="1">FB</strain>
    </source>
</reference>
<dbReference type="Proteomes" id="UP000798488">
    <property type="component" value="Unassembled WGS sequence"/>
</dbReference>
<dbReference type="RefSeq" id="WP_161822077.1">
    <property type="nucleotide sequence ID" value="NZ_LSRS01000003.1"/>
</dbReference>
<accession>A0A9D2WQ91</accession>
<evidence type="ECO:0000313" key="2">
    <source>
        <dbReference type="Proteomes" id="UP000798488"/>
    </source>
</evidence>
<comment type="caution">
    <text evidence="1">The sequence shown here is derived from an EMBL/GenBank/DDBJ whole genome shotgun (WGS) entry which is preliminary data.</text>
</comment>
<sequence length="57" mass="6407">MQEQIQLITCKQCSYRFNPEIALRCPRCNKPVIKSGGCFGSCTKCINAGVCESYKEK</sequence>
<gene>
    <name evidence="1" type="ORF">SPSYN_01780</name>
</gene>
<evidence type="ECO:0000313" key="1">
    <source>
        <dbReference type="EMBL" id="KAF1085637.1"/>
    </source>
</evidence>